<sequence>MASEFILAIVVRLIRPPTIESLSDHRTWYVNDSYFSQVWNSCSKHAFGDYYRHDGVLFKKNKLYGPICSLREMLVKETHIGGLMGHFRQVKSKVVTHGFYTPLSVPNQP</sequence>
<proteinExistence type="predicted"/>
<gene>
    <name evidence="1" type="ORF">CR513_22585</name>
</gene>
<accession>A0A371GWT8</accession>
<reference evidence="1" key="1">
    <citation type="submission" date="2018-05" db="EMBL/GenBank/DDBJ databases">
        <title>Draft genome of Mucuna pruriens seed.</title>
        <authorList>
            <person name="Nnadi N.E."/>
            <person name="Vos R."/>
            <person name="Hasami M.H."/>
            <person name="Devisetty U.K."/>
            <person name="Aguiy J.C."/>
        </authorList>
    </citation>
    <scope>NUCLEOTIDE SEQUENCE [LARGE SCALE GENOMIC DNA]</scope>
    <source>
        <strain evidence="1">JCA_2017</strain>
    </source>
</reference>
<dbReference type="EMBL" id="QJKJ01004244">
    <property type="protein sequence ID" value="RDX94959.1"/>
    <property type="molecule type" value="Genomic_DNA"/>
</dbReference>
<dbReference type="OrthoDB" id="1933708at2759"/>
<keyword evidence="2" id="KW-1185">Reference proteome</keyword>
<evidence type="ECO:0000313" key="1">
    <source>
        <dbReference type="EMBL" id="RDX94959.1"/>
    </source>
</evidence>
<name>A0A371GWT8_MUCPR</name>
<evidence type="ECO:0000313" key="2">
    <source>
        <dbReference type="Proteomes" id="UP000257109"/>
    </source>
</evidence>
<protein>
    <submittedName>
        <fullName evidence="1">Uncharacterized protein</fullName>
    </submittedName>
</protein>
<dbReference type="Proteomes" id="UP000257109">
    <property type="component" value="Unassembled WGS sequence"/>
</dbReference>
<feature type="non-terminal residue" evidence="1">
    <location>
        <position position="1"/>
    </location>
</feature>
<organism evidence="1 2">
    <name type="scientific">Mucuna pruriens</name>
    <name type="common">Velvet bean</name>
    <name type="synonym">Dolichos pruriens</name>
    <dbReference type="NCBI Taxonomy" id="157652"/>
    <lineage>
        <taxon>Eukaryota</taxon>
        <taxon>Viridiplantae</taxon>
        <taxon>Streptophyta</taxon>
        <taxon>Embryophyta</taxon>
        <taxon>Tracheophyta</taxon>
        <taxon>Spermatophyta</taxon>
        <taxon>Magnoliopsida</taxon>
        <taxon>eudicotyledons</taxon>
        <taxon>Gunneridae</taxon>
        <taxon>Pentapetalae</taxon>
        <taxon>rosids</taxon>
        <taxon>fabids</taxon>
        <taxon>Fabales</taxon>
        <taxon>Fabaceae</taxon>
        <taxon>Papilionoideae</taxon>
        <taxon>50 kb inversion clade</taxon>
        <taxon>NPAAA clade</taxon>
        <taxon>indigoferoid/millettioid clade</taxon>
        <taxon>Phaseoleae</taxon>
        <taxon>Mucuna</taxon>
    </lineage>
</organism>
<dbReference type="AlphaFoldDB" id="A0A371GWT8"/>
<comment type="caution">
    <text evidence="1">The sequence shown here is derived from an EMBL/GenBank/DDBJ whole genome shotgun (WGS) entry which is preliminary data.</text>
</comment>